<dbReference type="CDD" id="cd03024">
    <property type="entry name" value="DsbA_FrnE"/>
    <property type="match status" value="1"/>
</dbReference>
<organism evidence="2 3">
    <name type="scientific">Paenirhodobacter enshiensis</name>
    <dbReference type="NCBI Taxonomy" id="1105367"/>
    <lineage>
        <taxon>Bacteria</taxon>
        <taxon>Pseudomonadati</taxon>
        <taxon>Pseudomonadota</taxon>
        <taxon>Alphaproteobacteria</taxon>
        <taxon>Rhodobacterales</taxon>
        <taxon>Rhodobacter group</taxon>
        <taxon>Paenirhodobacter</taxon>
    </lineage>
</organism>
<protein>
    <submittedName>
        <fullName evidence="2">Polyketide biosynthesis protein</fullName>
    </submittedName>
</protein>
<dbReference type="AlphaFoldDB" id="A0A086XZR2"/>
<dbReference type="InterPro" id="IPR036249">
    <property type="entry name" value="Thioredoxin-like_sf"/>
</dbReference>
<feature type="domain" description="DSBA-like thioredoxin" evidence="1">
    <location>
        <begin position="4"/>
        <end position="200"/>
    </location>
</feature>
<dbReference type="OrthoDB" id="9799122at2"/>
<dbReference type="SUPFAM" id="SSF52833">
    <property type="entry name" value="Thioredoxin-like"/>
    <property type="match status" value="1"/>
</dbReference>
<accession>A0A086XZR2</accession>
<evidence type="ECO:0000313" key="3">
    <source>
        <dbReference type="Proteomes" id="UP000028824"/>
    </source>
</evidence>
<dbReference type="Proteomes" id="UP000028824">
    <property type="component" value="Unassembled WGS sequence"/>
</dbReference>
<proteinExistence type="predicted"/>
<dbReference type="Gene3D" id="3.40.30.10">
    <property type="entry name" value="Glutaredoxin"/>
    <property type="match status" value="1"/>
</dbReference>
<dbReference type="PANTHER" id="PTHR13887">
    <property type="entry name" value="GLUTATHIONE S-TRANSFERASE KAPPA"/>
    <property type="match status" value="1"/>
</dbReference>
<dbReference type="STRING" id="1105367.CG50_15995"/>
<dbReference type="EMBL" id="JFZB01000009">
    <property type="protein sequence ID" value="KFI27512.1"/>
    <property type="molecule type" value="Genomic_DNA"/>
</dbReference>
<gene>
    <name evidence="2" type="ORF">CG50_15995</name>
</gene>
<dbReference type="InterPro" id="IPR001853">
    <property type="entry name" value="DSBA-like_thioredoxin_dom"/>
</dbReference>
<dbReference type="RefSeq" id="WP_036636524.1">
    <property type="nucleotide sequence ID" value="NZ_JAYRMG010000001.1"/>
</dbReference>
<dbReference type="eggNOG" id="COG2761">
    <property type="taxonomic scope" value="Bacteria"/>
</dbReference>
<dbReference type="PANTHER" id="PTHR13887:SF41">
    <property type="entry name" value="THIOREDOXIN SUPERFAMILY PROTEIN"/>
    <property type="match status" value="1"/>
</dbReference>
<reference evidence="2 3" key="1">
    <citation type="submission" date="2014-03" db="EMBL/GenBank/DDBJ databases">
        <title>Genome of Paenirhodobacter enshiensis DW2-9.</title>
        <authorList>
            <person name="Wang D."/>
            <person name="Wang G."/>
        </authorList>
    </citation>
    <scope>NUCLEOTIDE SEQUENCE [LARGE SCALE GENOMIC DNA]</scope>
    <source>
        <strain evidence="2 3">DW2-9</strain>
    </source>
</reference>
<evidence type="ECO:0000313" key="2">
    <source>
        <dbReference type="EMBL" id="KFI27512.1"/>
    </source>
</evidence>
<name>A0A086XZR2_9RHOB</name>
<dbReference type="GO" id="GO:0016491">
    <property type="term" value="F:oxidoreductase activity"/>
    <property type="evidence" value="ECO:0007669"/>
    <property type="project" value="InterPro"/>
</dbReference>
<dbReference type="Pfam" id="PF01323">
    <property type="entry name" value="DSBA"/>
    <property type="match status" value="1"/>
</dbReference>
<sequence>MISLDIFADPVCPWSLIAKTRLERALAARPDHPFILVWQPFQLNPTLPAAGMERQAYLRARFGAGASRADLPLIEAAQALSIPLNLAAIRRVPNTTDAHRLLHWAGLEGCQSAVMTGLMRGYWCEGRDLGQADTLAGIAADAGMDPALVRRLLATDADRDTVAAREAHARERGIDATPSFVLGNDYVIAGAQDEAFWSDVIADLAGPAPAETRH</sequence>
<evidence type="ECO:0000259" key="1">
    <source>
        <dbReference type="Pfam" id="PF01323"/>
    </source>
</evidence>
<keyword evidence="3" id="KW-1185">Reference proteome</keyword>
<comment type="caution">
    <text evidence="2">The sequence shown here is derived from an EMBL/GenBank/DDBJ whole genome shotgun (WGS) entry which is preliminary data.</text>
</comment>